<dbReference type="InterPro" id="IPR020562">
    <property type="entry name" value="PRibGlycinamide_synth_N"/>
</dbReference>
<dbReference type="Pfam" id="PF02844">
    <property type="entry name" value="GARS_N"/>
    <property type="match status" value="1"/>
</dbReference>
<dbReference type="HAMAP" id="MF_00138">
    <property type="entry name" value="GARS"/>
    <property type="match status" value="1"/>
</dbReference>
<dbReference type="NCBIfam" id="TIGR00877">
    <property type="entry name" value="purD"/>
    <property type="match status" value="1"/>
</dbReference>
<evidence type="ECO:0000256" key="7">
    <source>
        <dbReference type="ARBA" id="ARBA00022741"/>
    </source>
</evidence>
<evidence type="ECO:0000256" key="8">
    <source>
        <dbReference type="ARBA" id="ARBA00022755"/>
    </source>
</evidence>
<dbReference type="AlphaFoldDB" id="A0AB94IUA9"/>
<accession>A0AB94IUA9</accession>
<keyword evidence="8 14" id="KW-0658">Purine biosynthesis</keyword>
<comment type="pathway">
    <text evidence="3 14">Purine metabolism; IMP biosynthesis via de novo pathway; N(1)-(5-phospho-D-ribosyl)glycinamide from 5-phospho-alpha-D-ribose 1-diphosphate: step 2/2.</text>
</comment>
<keyword evidence="10" id="KW-0464">Manganese</keyword>
<evidence type="ECO:0000256" key="1">
    <source>
        <dbReference type="ARBA" id="ARBA00001936"/>
    </source>
</evidence>
<protein>
    <recommendedName>
        <fullName evidence="4 14">Phosphoribosylamine--glycine ligase</fullName>
        <ecNumber evidence="4 14">6.3.4.13</ecNumber>
    </recommendedName>
    <alternativeName>
        <fullName evidence="14">GARS</fullName>
    </alternativeName>
    <alternativeName>
        <fullName evidence="12 14">Glycinamide ribonucleotide synthetase</fullName>
    </alternativeName>
    <alternativeName>
        <fullName evidence="13 14">Phosphoribosylglycinamide synthetase</fullName>
    </alternativeName>
</protein>
<dbReference type="Pfam" id="PF01071">
    <property type="entry name" value="GARS_A"/>
    <property type="match status" value="1"/>
</dbReference>
<evidence type="ECO:0000256" key="9">
    <source>
        <dbReference type="ARBA" id="ARBA00022840"/>
    </source>
</evidence>
<gene>
    <name evidence="14" type="primary">purD</name>
    <name evidence="17" type="ORF">BAVI_01305</name>
</gene>
<evidence type="ECO:0000313" key="18">
    <source>
        <dbReference type="Proteomes" id="UP000018877"/>
    </source>
</evidence>
<dbReference type="PANTHER" id="PTHR43472:SF1">
    <property type="entry name" value="PHOSPHORIBOSYLAMINE--GLYCINE LIGASE, CHLOROPLASTIC"/>
    <property type="match status" value="1"/>
</dbReference>
<sequence>MNILIIGRGGREHAICQKVSESTLVEKVFVAPGNDGMAGVAELVPIEESQHETLIQFAKDQAVGLTIIGPEVPLLEGLVDKFEAAGLKVFGPRKAAAEIEGSKSFAKELMKKYQIPTGDYAVFTSYEEARKYVEEKGAPIVIKADGLAAGKGVTVALTKEEALESLEEMLIDAKFGGASSRVVIEEFLAGEEFSLMAFVNGEVVVPLEIAQDHKRAYDGDHGPNTGGMGAYSPVPQISADTVQTAIDTALIPAAKAMVSEKRSFCGILYAGLINTADGPKVIEFNARFGDPETQVILPRLKSDLVEVILELLDGGKPNLEWDEQAMIGVVVAAKGDPGGYQKGAVLTGLADLNQEVFTFHAGTRRQESGGFVTAGGRVLLVGAKAETLTEAQEKVYCELGKLTCDGIFYRKDIGARVYNNYNKKEKYCEH</sequence>
<dbReference type="Pfam" id="PF02843">
    <property type="entry name" value="GARS_C"/>
    <property type="match status" value="1"/>
</dbReference>
<dbReference type="GO" id="GO:0006189">
    <property type="term" value="P:'de novo' IMP biosynthetic process"/>
    <property type="evidence" value="ECO:0007669"/>
    <property type="project" value="UniProtKB-UniRule"/>
</dbReference>
<dbReference type="SUPFAM" id="SSF56059">
    <property type="entry name" value="Glutathione synthetase ATP-binding domain-like"/>
    <property type="match status" value="1"/>
</dbReference>
<dbReference type="InterPro" id="IPR020561">
    <property type="entry name" value="PRibGlycinamid_synth_ATP-grasp"/>
</dbReference>
<keyword evidence="7 15" id="KW-0547">Nucleotide-binding</keyword>
<dbReference type="GO" id="GO:0005524">
    <property type="term" value="F:ATP binding"/>
    <property type="evidence" value="ECO:0007669"/>
    <property type="project" value="UniProtKB-UniRule"/>
</dbReference>
<dbReference type="RefSeq" id="WP_024026483.1">
    <property type="nucleotide sequence ID" value="NZ_ALAN01000011.1"/>
</dbReference>
<evidence type="ECO:0000256" key="4">
    <source>
        <dbReference type="ARBA" id="ARBA00013255"/>
    </source>
</evidence>
<name>A0AB94IUA9_9BACI</name>
<proteinExistence type="inferred from homology"/>
<dbReference type="Gene3D" id="3.40.50.20">
    <property type="match status" value="1"/>
</dbReference>
<dbReference type="GO" id="GO:0046872">
    <property type="term" value="F:metal ion binding"/>
    <property type="evidence" value="ECO:0007669"/>
    <property type="project" value="UniProtKB-KW"/>
</dbReference>
<dbReference type="InterPro" id="IPR011054">
    <property type="entry name" value="Rudment_hybrid_motif"/>
</dbReference>
<dbReference type="PROSITE" id="PS00184">
    <property type="entry name" value="GARS"/>
    <property type="match status" value="1"/>
</dbReference>
<dbReference type="EMBL" id="ALAN01000011">
    <property type="protein sequence ID" value="ETI70661.1"/>
    <property type="molecule type" value="Genomic_DNA"/>
</dbReference>
<dbReference type="SMART" id="SM01210">
    <property type="entry name" value="GARS_C"/>
    <property type="match status" value="1"/>
</dbReference>
<evidence type="ECO:0000256" key="10">
    <source>
        <dbReference type="ARBA" id="ARBA00023211"/>
    </source>
</evidence>
<dbReference type="SUPFAM" id="SSF52440">
    <property type="entry name" value="PreATP-grasp domain"/>
    <property type="match status" value="1"/>
</dbReference>
<dbReference type="InterPro" id="IPR020560">
    <property type="entry name" value="PRibGlycinamide_synth_C-dom"/>
</dbReference>
<keyword evidence="5 14" id="KW-0436">Ligase</keyword>
<dbReference type="Gene3D" id="3.90.600.10">
    <property type="entry name" value="Phosphoribosylglycinamide synthetase, C-terminal domain"/>
    <property type="match status" value="1"/>
</dbReference>
<dbReference type="PANTHER" id="PTHR43472">
    <property type="entry name" value="PHOSPHORIBOSYLAMINE--GLYCINE LIGASE"/>
    <property type="match status" value="1"/>
</dbReference>
<dbReference type="GO" id="GO:0009113">
    <property type="term" value="P:purine nucleobase biosynthetic process"/>
    <property type="evidence" value="ECO:0007669"/>
    <property type="project" value="InterPro"/>
</dbReference>
<keyword evidence="6" id="KW-0479">Metal-binding</keyword>
<dbReference type="InterPro" id="IPR013815">
    <property type="entry name" value="ATP_grasp_subdomain_1"/>
</dbReference>
<evidence type="ECO:0000256" key="13">
    <source>
        <dbReference type="ARBA" id="ARBA00042864"/>
    </source>
</evidence>
<dbReference type="FunFam" id="3.40.50.20:FF:000006">
    <property type="entry name" value="Phosphoribosylamine--glycine ligase, chloroplastic"/>
    <property type="match status" value="1"/>
</dbReference>
<comment type="caution">
    <text evidence="17">The sequence shown here is derived from an EMBL/GenBank/DDBJ whole genome shotgun (WGS) entry which is preliminary data.</text>
</comment>
<dbReference type="InterPro" id="IPR037123">
    <property type="entry name" value="PRibGlycinamide_synth_C_sf"/>
</dbReference>
<dbReference type="InterPro" id="IPR020559">
    <property type="entry name" value="PRibGlycinamide_synth_CS"/>
</dbReference>
<dbReference type="GO" id="GO:0004637">
    <property type="term" value="F:phosphoribosylamine-glycine ligase activity"/>
    <property type="evidence" value="ECO:0007669"/>
    <property type="project" value="UniProtKB-UniRule"/>
</dbReference>
<evidence type="ECO:0000256" key="5">
    <source>
        <dbReference type="ARBA" id="ARBA00022598"/>
    </source>
</evidence>
<dbReference type="EC" id="6.3.4.13" evidence="4 14"/>
<comment type="cofactor">
    <cofactor evidence="2">
        <name>Mg(2+)</name>
        <dbReference type="ChEBI" id="CHEBI:18420"/>
    </cofactor>
</comment>
<dbReference type="Proteomes" id="UP000018877">
    <property type="component" value="Unassembled WGS sequence"/>
</dbReference>
<dbReference type="SMART" id="SM01209">
    <property type="entry name" value="GARS_A"/>
    <property type="match status" value="1"/>
</dbReference>
<evidence type="ECO:0000256" key="6">
    <source>
        <dbReference type="ARBA" id="ARBA00022723"/>
    </source>
</evidence>
<dbReference type="InterPro" id="IPR011761">
    <property type="entry name" value="ATP-grasp"/>
</dbReference>
<evidence type="ECO:0000259" key="16">
    <source>
        <dbReference type="PROSITE" id="PS50975"/>
    </source>
</evidence>
<keyword evidence="9 15" id="KW-0067">ATP-binding</keyword>
<comment type="cofactor">
    <cofactor evidence="1">
        <name>Mn(2+)</name>
        <dbReference type="ChEBI" id="CHEBI:29035"/>
    </cofactor>
</comment>
<evidence type="ECO:0000256" key="3">
    <source>
        <dbReference type="ARBA" id="ARBA00005174"/>
    </source>
</evidence>
<dbReference type="FunFam" id="3.30.1490.20:FF:000006">
    <property type="entry name" value="phosphoribosylamine--glycine ligase, chloroplastic-like"/>
    <property type="match status" value="1"/>
</dbReference>
<organism evidence="17 18">
    <name type="scientific">Neobacillus vireti LMG 21834</name>
    <dbReference type="NCBI Taxonomy" id="1131730"/>
    <lineage>
        <taxon>Bacteria</taxon>
        <taxon>Bacillati</taxon>
        <taxon>Bacillota</taxon>
        <taxon>Bacilli</taxon>
        <taxon>Bacillales</taxon>
        <taxon>Bacillaceae</taxon>
        <taxon>Neobacillus</taxon>
    </lineage>
</organism>
<dbReference type="SUPFAM" id="SSF51246">
    <property type="entry name" value="Rudiment single hybrid motif"/>
    <property type="match status" value="1"/>
</dbReference>
<comment type="similarity">
    <text evidence="11 14">Belongs to the GARS family.</text>
</comment>
<evidence type="ECO:0000256" key="15">
    <source>
        <dbReference type="PROSITE-ProRule" id="PRU00409"/>
    </source>
</evidence>
<keyword evidence="18" id="KW-1185">Reference proteome</keyword>
<evidence type="ECO:0000256" key="2">
    <source>
        <dbReference type="ARBA" id="ARBA00001946"/>
    </source>
</evidence>
<reference evidence="17 18" key="1">
    <citation type="journal article" date="2014" name="Environ. Microbiol.">
        <title>The nitrate-ammonifying and nosZ-carrying bacterium Bacillus vireti is a potent source and sink for nitric and nitrous oxide under high nitrate conditions.</title>
        <authorList>
            <person name="Mania D."/>
            <person name="Heylen K."/>
            <person name="van Spanning R.J."/>
            <person name="Frostegard A."/>
        </authorList>
    </citation>
    <scope>NUCLEOTIDE SEQUENCE [LARGE SCALE GENOMIC DNA]</scope>
    <source>
        <strain evidence="17 18">LMG 21834</strain>
    </source>
</reference>
<comment type="catalytic activity">
    <reaction evidence="14">
        <text>5-phospho-beta-D-ribosylamine + glycine + ATP = N(1)-(5-phospho-beta-D-ribosyl)glycinamide + ADP + phosphate + H(+)</text>
        <dbReference type="Rhea" id="RHEA:17453"/>
        <dbReference type="ChEBI" id="CHEBI:15378"/>
        <dbReference type="ChEBI" id="CHEBI:30616"/>
        <dbReference type="ChEBI" id="CHEBI:43474"/>
        <dbReference type="ChEBI" id="CHEBI:57305"/>
        <dbReference type="ChEBI" id="CHEBI:58681"/>
        <dbReference type="ChEBI" id="CHEBI:143788"/>
        <dbReference type="ChEBI" id="CHEBI:456216"/>
        <dbReference type="EC" id="6.3.4.13"/>
    </reaction>
</comment>
<dbReference type="InterPro" id="IPR016185">
    <property type="entry name" value="PreATP-grasp_dom_sf"/>
</dbReference>
<dbReference type="InterPro" id="IPR000115">
    <property type="entry name" value="PRibGlycinamide_synth"/>
</dbReference>
<feature type="domain" description="ATP-grasp" evidence="16">
    <location>
        <begin position="107"/>
        <end position="313"/>
    </location>
</feature>
<dbReference type="PROSITE" id="PS50975">
    <property type="entry name" value="ATP_GRASP"/>
    <property type="match status" value="1"/>
</dbReference>
<evidence type="ECO:0000313" key="17">
    <source>
        <dbReference type="EMBL" id="ETI70661.1"/>
    </source>
</evidence>
<dbReference type="Gene3D" id="3.30.1490.20">
    <property type="entry name" value="ATP-grasp fold, A domain"/>
    <property type="match status" value="1"/>
</dbReference>
<dbReference type="Gene3D" id="3.30.470.20">
    <property type="entry name" value="ATP-grasp fold, B domain"/>
    <property type="match status" value="1"/>
</dbReference>
<evidence type="ECO:0000256" key="12">
    <source>
        <dbReference type="ARBA" id="ARBA00042242"/>
    </source>
</evidence>
<evidence type="ECO:0000256" key="11">
    <source>
        <dbReference type="ARBA" id="ARBA00038345"/>
    </source>
</evidence>
<evidence type="ECO:0000256" key="14">
    <source>
        <dbReference type="HAMAP-Rule" id="MF_00138"/>
    </source>
</evidence>